<evidence type="ECO:0000256" key="1">
    <source>
        <dbReference type="SAM" id="Phobius"/>
    </source>
</evidence>
<dbReference type="SUPFAM" id="SSF103473">
    <property type="entry name" value="MFS general substrate transporter"/>
    <property type="match status" value="1"/>
</dbReference>
<reference evidence="3" key="1">
    <citation type="journal article" date="2019" name="Int. J. Syst. Evol. Microbiol.">
        <title>The Global Catalogue of Microorganisms (GCM) 10K type strain sequencing project: providing services to taxonomists for standard genome sequencing and annotation.</title>
        <authorList>
            <consortium name="The Broad Institute Genomics Platform"/>
            <consortium name="The Broad Institute Genome Sequencing Center for Infectious Disease"/>
            <person name="Wu L."/>
            <person name="Ma J."/>
        </authorList>
    </citation>
    <scope>NUCLEOTIDE SEQUENCE [LARGE SCALE GENOMIC DNA]</scope>
    <source>
        <strain evidence="3">CCUG 67170</strain>
    </source>
</reference>
<dbReference type="Proteomes" id="UP001595807">
    <property type="component" value="Unassembled WGS sequence"/>
</dbReference>
<evidence type="ECO:0000313" key="3">
    <source>
        <dbReference type="Proteomes" id="UP001595807"/>
    </source>
</evidence>
<feature type="transmembrane region" description="Helical" evidence="1">
    <location>
        <begin position="275"/>
        <end position="295"/>
    </location>
</feature>
<dbReference type="InterPro" id="IPR039672">
    <property type="entry name" value="MFS_2"/>
</dbReference>
<feature type="transmembrane region" description="Helical" evidence="1">
    <location>
        <begin position="304"/>
        <end position="322"/>
    </location>
</feature>
<keyword evidence="1" id="KW-0472">Membrane</keyword>
<feature type="transmembrane region" description="Helical" evidence="1">
    <location>
        <begin position="46"/>
        <end position="66"/>
    </location>
</feature>
<dbReference type="EMBL" id="JBHRZV010000050">
    <property type="protein sequence ID" value="MFC3928540.1"/>
    <property type="molecule type" value="Genomic_DNA"/>
</dbReference>
<dbReference type="Pfam" id="PF13347">
    <property type="entry name" value="MFS_2"/>
    <property type="match status" value="1"/>
</dbReference>
<accession>A0ABV8CXZ9</accession>
<feature type="transmembrane region" description="Helical" evidence="1">
    <location>
        <begin position="384"/>
        <end position="404"/>
    </location>
</feature>
<feature type="transmembrane region" description="Helical" evidence="1">
    <location>
        <begin position="152"/>
        <end position="169"/>
    </location>
</feature>
<comment type="caution">
    <text evidence="2">The sequence shown here is derived from an EMBL/GenBank/DDBJ whole genome shotgun (WGS) entry which is preliminary data.</text>
</comment>
<protein>
    <submittedName>
        <fullName evidence="2">MFS transporter</fullName>
    </submittedName>
</protein>
<feature type="transmembrane region" description="Helical" evidence="1">
    <location>
        <begin position="189"/>
        <end position="208"/>
    </location>
</feature>
<dbReference type="Gene3D" id="1.20.1250.20">
    <property type="entry name" value="MFS general substrate transporter like domains"/>
    <property type="match status" value="1"/>
</dbReference>
<name>A0ABV8CXZ9_9STRE</name>
<dbReference type="PANTHER" id="PTHR11328:SF24">
    <property type="entry name" value="MAJOR FACILITATOR SUPERFAMILY (MFS) PROFILE DOMAIN-CONTAINING PROTEIN"/>
    <property type="match status" value="1"/>
</dbReference>
<feature type="transmembrane region" description="Helical" evidence="1">
    <location>
        <begin position="15"/>
        <end position="40"/>
    </location>
</feature>
<sequence>MEQNKQSNERLDGKFAFFHATSVSGPAMVIAAAMASFLSIHMTDNLGISATSGALIMLIATLWDAINDPMMGVLADRTKSKWGRYRPYFLPAPLLLTFFATMVWVVPDFSASGKWWYFLLMYIGYGMTVTMYTMPQMAILPAHVKEDRNRNLIISLGAGATAISFTIGSSFGMDIKAWFEATLGVSNGYIPFMLILGALSCVTFWGLFGSAKEKYIEPLPDRPLSADLKRILKHKELAPFIVVWVLASLGYGLGFAASVYYVMYYWARPDLIGTYMALTSPAGIISMMVVMPLVLKYLKTAQKALAFSVFASGIFFVALFFFGKTNFILLVVLSFAAAMFSTMQNALVNVLVNDAIDYIQFTEGISANGVISSIKGFAQKCGNALTNSGVLFVLGLVGYVPNAIGQQNEATMFAINFLRFGAPVVIGLLMLFALRFNPVDKHREDIAAMKSMIRDHSDDNHEA</sequence>
<organism evidence="2 3">
    <name type="scientific">Streptococcus caprae</name>
    <dbReference type="NCBI Taxonomy" id="1640501"/>
    <lineage>
        <taxon>Bacteria</taxon>
        <taxon>Bacillati</taxon>
        <taxon>Bacillota</taxon>
        <taxon>Bacilli</taxon>
        <taxon>Lactobacillales</taxon>
        <taxon>Streptococcaceae</taxon>
        <taxon>Streptococcus</taxon>
    </lineage>
</organism>
<feature type="transmembrane region" description="Helical" evidence="1">
    <location>
        <begin position="118"/>
        <end position="140"/>
    </location>
</feature>
<evidence type="ECO:0000313" key="2">
    <source>
        <dbReference type="EMBL" id="MFC3928540.1"/>
    </source>
</evidence>
<keyword evidence="3" id="KW-1185">Reference proteome</keyword>
<feature type="transmembrane region" description="Helical" evidence="1">
    <location>
        <begin position="237"/>
        <end position="263"/>
    </location>
</feature>
<proteinExistence type="predicted"/>
<dbReference type="PANTHER" id="PTHR11328">
    <property type="entry name" value="MAJOR FACILITATOR SUPERFAMILY DOMAIN-CONTAINING PROTEIN"/>
    <property type="match status" value="1"/>
</dbReference>
<dbReference type="InterPro" id="IPR036259">
    <property type="entry name" value="MFS_trans_sf"/>
</dbReference>
<feature type="transmembrane region" description="Helical" evidence="1">
    <location>
        <begin position="87"/>
        <end position="106"/>
    </location>
</feature>
<gene>
    <name evidence="2" type="ORF">ACFORF_08195</name>
</gene>
<feature type="transmembrane region" description="Helical" evidence="1">
    <location>
        <begin position="328"/>
        <end position="352"/>
    </location>
</feature>
<feature type="transmembrane region" description="Helical" evidence="1">
    <location>
        <begin position="410"/>
        <end position="434"/>
    </location>
</feature>
<keyword evidence="1" id="KW-0812">Transmembrane</keyword>
<keyword evidence="1" id="KW-1133">Transmembrane helix</keyword>
<dbReference type="RefSeq" id="WP_380427191.1">
    <property type="nucleotide sequence ID" value="NZ_JBHRZV010000050.1"/>
</dbReference>